<evidence type="ECO:0008006" key="4">
    <source>
        <dbReference type="Google" id="ProtNLM"/>
    </source>
</evidence>
<protein>
    <recommendedName>
        <fullName evidence="4">YcxB-like protein domain-containing protein</fullName>
    </recommendedName>
</protein>
<feature type="transmembrane region" description="Helical" evidence="1">
    <location>
        <begin position="35"/>
        <end position="52"/>
    </location>
</feature>
<evidence type="ECO:0000256" key="1">
    <source>
        <dbReference type="SAM" id="Phobius"/>
    </source>
</evidence>
<organism evidence="2 3">
    <name type="scientific">Acetobacterium tundrae</name>
    <dbReference type="NCBI Taxonomy" id="132932"/>
    <lineage>
        <taxon>Bacteria</taxon>
        <taxon>Bacillati</taxon>
        <taxon>Bacillota</taxon>
        <taxon>Clostridia</taxon>
        <taxon>Eubacteriales</taxon>
        <taxon>Eubacteriaceae</taxon>
        <taxon>Acetobacterium</taxon>
    </lineage>
</organism>
<comment type="caution">
    <text evidence="2">The sequence shown here is derived from an EMBL/GenBank/DDBJ whole genome shotgun (WGS) entry which is preliminary data.</text>
</comment>
<name>A0ABR6WKQ9_9FIRM</name>
<keyword evidence="1" id="KW-0472">Membrane</keyword>
<sequence length="191" mass="22291">MEPEFVVRIDCSKEELLKAVKEYVLEGTPYKKWRVIIYLCLFICIFPSLIILDNLNIFFRILIGILALSMAIHTLSLPYTLQNKTIGTQYHIAPMQLVLLKKKGTAEDLERIKAIKKGHISGNLTFYSGHFEYSDIINRPYSDIQYFYNGNDHFILVSNSEKMVFLIRKDLFLQGNSEMFGQFINKMRNHI</sequence>
<feature type="transmembrane region" description="Helical" evidence="1">
    <location>
        <begin position="58"/>
        <end position="81"/>
    </location>
</feature>
<keyword evidence="1" id="KW-1133">Transmembrane helix</keyword>
<dbReference type="RefSeq" id="WP_148603112.1">
    <property type="nucleotide sequence ID" value="NZ_RXYB01000006.1"/>
</dbReference>
<keyword evidence="3" id="KW-1185">Reference proteome</keyword>
<gene>
    <name evidence="2" type="ORF">GH807_07395</name>
</gene>
<keyword evidence="1" id="KW-0812">Transmembrane</keyword>
<evidence type="ECO:0000313" key="3">
    <source>
        <dbReference type="Proteomes" id="UP000653358"/>
    </source>
</evidence>
<evidence type="ECO:0000313" key="2">
    <source>
        <dbReference type="EMBL" id="MBC3796871.1"/>
    </source>
</evidence>
<dbReference type="EMBL" id="WJBB01000007">
    <property type="protein sequence ID" value="MBC3796871.1"/>
    <property type="molecule type" value="Genomic_DNA"/>
</dbReference>
<proteinExistence type="predicted"/>
<accession>A0ABR6WKQ9</accession>
<reference evidence="2 3" key="1">
    <citation type="journal article" date="2020" name="mSystems">
        <title>Defining Genomic and Predicted Metabolic Features of the Acetobacterium Genus.</title>
        <authorList>
            <person name="Ross D.E."/>
            <person name="Marshall C.W."/>
            <person name="Gulliver D."/>
            <person name="May H.D."/>
            <person name="Norman R.S."/>
        </authorList>
    </citation>
    <scope>NUCLEOTIDE SEQUENCE [LARGE SCALE GENOMIC DNA]</scope>
    <source>
        <strain evidence="2 3">DSM 9173</strain>
    </source>
</reference>
<dbReference type="Proteomes" id="UP000653358">
    <property type="component" value="Unassembled WGS sequence"/>
</dbReference>